<protein>
    <submittedName>
        <fullName evidence="1">Uncharacterized protein</fullName>
    </submittedName>
</protein>
<organism evidence="1">
    <name type="scientific">Flavobacterium sp. WC2416</name>
    <dbReference type="NCBI Taxonomy" id="3234141"/>
    <lineage>
        <taxon>Bacteria</taxon>
        <taxon>Pseudomonadati</taxon>
        <taxon>Bacteroidota</taxon>
        <taxon>Flavobacteriia</taxon>
        <taxon>Flavobacteriales</taxon>
        <taxon>Flavobacteriaceae</taxon>
        <taxon>Flavobacterium</taxon>
    </lineage>
</organism>
<dbReference type="RefSeq" id="WP_369769645.1">
    <property type="nucleotide sequence ID" value="NZ_CP165626.1"/>
</dbReference>
<sequence length="63" mass="7134">MTSNKKTLLFRIAFYENKVVNSSLSLALMGAASPDLEKQGFFQAVVFIYREYSGQQEKAPKNK</sequence>
<proteinExistence type="predicted"/>
<dbReference type="AlphaFoldDB" id="A0AB39WBM1"/>
<reference evidence="1" key="1">
    <citation type="submission" date="2024-07" db="EMBL/GenBank/DDBJ databases">
        <authorList>
            <person name="Biller S.J."/>
        </authorList>
    </citation>
    <scope>NUCLEOTIDE SEQUENCE</scope>
    <source>
        <strain evidence="1">WC2416</strain>
    </source>
</reference>
<name>A0AB39WBM1_9FLAO</name>
<gene>
    <name evidence="1" type="ORF">AB3G39_01100</name>
</gene>
<dbReference type="EMBL" id="CP165626">
    <property type="protein sequence ID" value="XDU98975.1"/>
    <property type="molecule type" value="Genomic_DNA"/>
</dbReference>
<accession>A0AB39WBM1</accession>
<evidence type="ECO:0000313" key="1">
    <source>
        <dbReference type="EMBL" id="XDU98975.1"/>
    </source>
</evidence>